<gene>
    <name evidence="2" type="ORF">NVS32_10665</name>
</gene>
<protein>
    <recommendedName>
        <fullName evidence="4">Alanine racemase</fullName>
    </recommendedName>
</protein>
<accession>A0ABT1ZB15</accession>
<keyword evidence="1" id="KW-0812">Transmembrane</keyword>
<sequence length="74" mass="8063">MNEFLTGNEWWWRLARTVAQGVLGVVVANLDLIVGTIAIAPEWRAFVVALVMAALSPLMAEIGMHVDKEGGDLE</sequence>
<reference evidence="2 3" key="1">
    <citation type="submission" date="2022-08" db="EMBL/GenBank/DDBJ databases">
        <title>Tractidigestivibacter montrealensis type strain KD21.</title>
        <authorList>
            <person name="Diop K."/>
            <person name="Richard C."/>
            <person name="Routy B."/>
        </authorList>
    </citation>
    <scope>NUCLEOTIDE SEQUENCE [LARGE SCALE GENOMIC DNA]</scope>
    <source>
        <strain evidence="2 3">KD21</strain>
    </source>
</reference>
<keyword evidence="1" id="KW-1133">Transmembrane helix</keyword>
<dbReference type="Proteomes" id="UP001204320">
    <property type="component" value="Unassembled WGS sequence"/>
</dbReference>
<keyword evidence="3" id="KW-1185">Reference proteome</keyword>
<feature type="transmembrane region" description="Helical" evidence="1">
    <location>
        <begin position="20"/>
        <end position="39"/>
    </location>
</feature>
<comment type="caution">
    <text evidence="2">The sequence shown here is derived from an EMBL/GenBank/DDBJ whole genome shotgun (WGS) entry which is preliminary data.</text>
</comment>
<evidence type="ECO:0008006" key="4">
    <source>
        <dbReference type="Google" id="ProtNLM"/>
    </source>
</evidence>
<evidence type="ECO:0000313" key="3">
    <source>
        <dbReference type="Proteomes" id="UP001204320"/>
    </source>
</evidence>
<dbReference type="EMBL" id="JANSKA010000010">
    <property type="protein sequence ID" value="MCR9037404.1"/>
    <property type="molecule type" value="Genomic_DNA"/>
</dbReference>
<name>A0ABT1ZB15_9ACTN</name>
<organism evidence="2 3">
    <name type="scientific">Tractidigestivibacter montrealensis</name>
    <dbReference type="NCBI Taxonomy" id="2972466"/>
    <lineage>
        <taxon>Bacteria</taxon>
        <taxon>Bacillati</taxon>
        <taxon>Actinomycetota</taxon>
        <taxon>Coriobacteriia</taxon>
        <taxon>Coriobacteriales</taxon>
        <taxon>Atopobiaceae</taxon>
        <taxon>Tractidigestivibacter</taxon>
    </lineage>
</organism>
<evidence type="ECO:0000256" key="1">
    <source>
        <dbReference type="SAM" id="Phobius"/>
    </source>
</evidence>
<evidence type="ECO:0000313" key="2">
    <source>
        <dbReference type="EMBL" id="MCR9037404.1"/>
    </source>
</evidence>
<dbReference type="RefSeq" id="WP_258499798.1">
    <property type="nucleotide sequence ID" value="NZ_JANSKA010000010.1"/>
</dbReference>
<proteinExistence type="predicted"/>
<keyword evidence="1" id="KW-0472">Membrane</keyword>